<dbReference type="Proteomes" id="UP000664277">
    <property type="component" value="Unassembled WGS sequence"/>
</dbReference>
<accession>A0A8J7TP51</accession>
<keyword evidence="1" id="KW-1133">Transmembrane helix</keyword>
<keyword evidence="1" id="KW-0472">Membrane</keyword>
<dbReference type="EMBL" id="JAFLCK010000052">
    <property type="protein sequence ID" value="MBN8662751.1"/>
    <property type="molecule type" value="Genomic_DNA"/>
</dbReference>
<sequence length="128" mass="14388">MKQSRYEFEKLTTRWKLFFSVLIVMVMGWTNTLLHDMADSPAKQTAFRYETAITAHTHSPTIKQNSGDSMLTTVQDISAVGLILLSYIDWASTTYQSQSDKFIAFAPGEGAIFANSPPIFLVHCSFLI</sequence>
<name>A0A8J7TP51_9BACT</name>
<evidence type="ECO:0000313" key="3">
    <source>
        <dbReference type="Proteomes" id="UP000664277"/>
    </source>
</evidence>
<evidence type="ECO:0000313" key="2">
    <source>
        <dbReference type="EMBL" id="MBN8662751.1"/>
    </source>
</evidence>
<protein>
    <submittedName>
        <fullName evidence="2">Uncharacterized protein</fullName>
    </submittedName>
</protein>
<dbReference type="AlphaFoldDB" id="A0A8J7TP51"/>
<organism evidence="2 3">
    <name type="scientific">Candidatus Obscuribacter phosphatis</name>
    <dbReference type="NCBI Taxonomy" id="1906157"/>
    <lineage>
        <taxon>Bacteria</taxon>
        <taxon>Bacillati</taxon>
        <taxon>Candidatus Melainabacteria</taxon>
        <taxon>Candidatus Obscuribacterales</taxon>
        <taxon>Candidatus Obscuribacteraceae</taxon>
        <taxon>Candidatus Obscuribacter</taxon>
    </lineage>
</organism>
<reference evidence="2" key="1">
    <citation type="submission" date="2021-02" db="EMBL/GenBank/DDBJ databases">
        <title>Genome-Resolved Metagenomics of a Microbial Community Performing Photosynthetic Biological Nutrient Removal.</title>
        <authorList>
            <person name="Mcdaniel E.A."/>
        </authorList>
    </citation>
    <scope>NUCLEOTIDE SEQUENCE</scope>
    <source>
        <strain evidence="2">UWPOB_OBS1</strain>
    </source>
</reference>
<gene>
    <name evidence="2" type="ORF">J0M35_20450</name>
</gene>
<proteinExistence type="predicted"/>
<keyword evidence="1" id="KW-0812">Transmembrane</keyword>
<evidence type="ECO:0000256" key="1">
    <source>
        <dbReference type="SAM" id="Phobius"/>
    </source>
</evidence>
<feature type="transmembrane region" description="Helical" evidence="1">
    <location>
        <begin position="15"/>
        <end position="34"/>
    </location>
</feature>
<comment type="caution">
    <text evidence="2">The sequence shown here is derived from an EMBL/GenBank/DDBJ whole genome shotgun (WGS) entry which is preliminary data.</text>
</comment>